<dbReference type="EMBL" id="CP010536">
    <property type="protein sequence ID" value="AJG21169.1"/>
    <property type="molecule type" value="Genomic_DNA"/>
</dbReference>
<dbReference type="KEGG" id="cbw:RR42_m3809"/>
<organism evidence="1 2">
    <name type="scientific">Cupriavidus basilensis</name>
    <dbReference type="NCBI Taxonomy" id="68895"/>
    <lineage>
        <taxon>Bacteria</taxon>
        <taxon>Pseudomonadati</taxon>
        <taxon>Pseudomonadota</taxon>
        <taxon>Betaproteobacteria</taxon>
        <taxon>Burkholderiales</taxon>
        <taxon>Burkholderiaceae</taxon>
        <taxon>Cupriavidus</taxon>
    </lineage>
</organism>
<protein>
    <submittedName>
        <fullName evidence="1">Uncharacterized protein</fullName>
    </submittedName>
</protein>
<evidence type="ECO:0000313" key="1">
    <source>
        <dbReference type="EMBL" id="AJG21169.1"/>
    </source>
</evidence>
<keyword evidence="2" id="KW-1185">Reference proteome</keyword>
<sequence length="59" mass="6964">MKRNVELKRQAISKDAAGLCRKDELGYPENKCYISVIERFKDYTYKETSKYGVPDMRLN</sequence>
<gene>
    <name evidence="1" type="ORF">RR42_m3809</name>
</gene>
<proteinExistence type="predicted"/>
<accession>A0A0C4YGY0</accession>
<evidence type="ECO:0000313" key="2">
    <source>
        <dbReference type="Proteomes" id="UP000031843"/>
    </source>
</evidence>
<dbReference type="Proteomes" id="UP000031843">
    <property type="component" value="Chromosome main"/>
</dbReference>
<name>A0A0C4YGY0_9BURK</name>
<dbReference type="AlphaFoldDB" id="A0A0C4YGY0"/>
<reference evidence="1 2" key="1">
    <citation type="journal article" date="2015" name="Genome Announc.">
        <title>Complete Genome Sequence of Cupriavidus basilensis 4G11, Isolated from the Oak Ridge Field Research Center Site.</title>
        <authorList>
            <person name="Ray J."/>
            <person name="Waters R.J."/>
            <person name="Skerker J.M."/>
            <person name="Kuehl J.V."/>
            <person name="Price M.N."/>
            <person name="Huang J."/>
            <person name="Chakraborty R."/>
            <person name="Arkin A.P."/>
            <person name="Deutschbauer A."/>
        </authorList>
    </citation>
    <scope>NUCLEOTIDE SEQUENCE [LARGE SCALE GENOMIC DNA]</scope>
    <source>
        <strain evidence="1">4G11</strain>
    </source>
</reference>